<sequence length="217" mass="24155">MPRIFSGSILIEPTALSLSKHIDLLKFLRGFINEIGVLHRPGAIDTRVSGDMLTIALSPYTEIVDSRNIEELEGLLEYVRREIGRVYIAERDTWLDFTSIPVDDLLDLLNTVKNRGSGCIGSTCYVIDDASVECRRIMIVDERLVYLAGLHGHIFTDFKVEPPGSSIFNYMYCETDSGHHSLISGTRDAGVVSLSVKVPPGLDDLIQWALLGLVYLQ</sequence>
<name>B8D625_DESA1</name>
<accession>B8D625</accession>
<evidence type="ECO:0000313" key="1">
    <source>
        <dbReference type="EMBL" id="ACL11556.1"/>
    </source>
</evidence>
<dbReference type="AlphaFoldDB" id="B8D625"/>
<dbReference type="GeneID" id="7171301"/>
<reference evidence="1 2" key="1">
    <citation type="journal article" date="2009" name="J. Bacteriol.">
        <title>Complete genome sequence of the anaerobic, protein-degrading hyperthermophilic crenarchaeon Desulfurococcus kamchatkensis.</title>
        <authorList>
            <person name="Ravin N.V."/>
            <person name="Mardanov A.V."/>
            <person name="Beletsky A.V."/>
            <person name="Kublanov I.V."/>
            <person name="Kolganova T.V."/>
            <person name="Lebedinsky A.V."/>
            <person name="Chernyh N.A."/>
            <person name="Bonch-Osmolovskaya E.A."/>
            <person name="Skryabin K.G."/>
        </authorList>
    </citation>
    <scope>NUCLEOTIDE SEQUENCE [LARGE SCALE GENOMIC DNA]</scope>
    <source>
        <strain evidence="2">DSM 18924 / JCM 16383 / VKM B-2413 / 1221n</strain>
    </source>
</reference>
<dbReference type="Proteomes" id="UP000006903">
    <property type="component" value="Chromosome"/>
</dbReference>
<gene>
    <name evidence="1" type="ordered locus">DKAM_1230</name>
</gene>
<dbReference type="eggNOG" id="arCOG08878">
    <property type="taxonomic scope" value="Archaea"/>
</dbReference>
<proteinExistence type="predicted"/>
<evidence type="ECO:0000313" key="2">
    <source>
        <dbReference type="Proteomes" id="UP000006903"/>
    </source>
</evidence>
<dbReference type="KEGG" id="dka:DKAM_1230"/>
<dbReference type="HOGENOM" id="CLU_1269871_0_0_2"/>
<protein>
    <submittedName>
        <fullName evidence="1">Uncharacterized protein</fullName>
    </submittedName>
</protein>
<dbReference type="EMBL" id="CP001140">
    <property type="protein sequence ID" value="ACL11556.1"/>
    <property type="molecule type" value="Genomic_DNA"/>
</dbReference>
<dbReference type="RefSeq" id="WP_012608897.1">
    <property type="nucleotide sequence ID" value="NC_011766.1"/>
</dbReference>
<organism evidence="1 2">
    <name type="scientific">Desulfurococcus amylolyticus (strain DSM 18924 / JCM 16383 / VKM B-2413 / 1221n)</name>
    <name type="common">Desulfurococcus kamchatkensis</name>
    <dbReference type="NCBI Taxonomy" id="490899"/>
    <lineage>
        <taxon>Archaea</taxon>
        <taxon>Thermoproteota</taxon>
        <taxon>Thermoprotei</taxon>
        <taxon>Desulfurococcales</taxon>
        <taxon>Desulfurococcaceae</taxon>
        <taxon>Desulfurococcus</taxon>
    </lineage>
</organism>